<dbReference type="SUPFAM" id="SSF52402">
    <property type="entry name" value="Adenine nucleotide alpha hydrolases-like"/>
    <property type="match status" value="1"/>
</dbReference>
<dbReference type="OrthoDB" id="5564966at2"/>
<keyword evidence="6" id="KW-1185">Reference proteome</keyword>
<dbReference type="Pfam" id="PF00582">
    <property type="entry name" value="Usp"/>
    <property type="match status" value="1"/>
</dbReference>
<dbReference type="AlphaFoldDB" id="C1D1N6"/>
<dbReference type="RefSeq" id="WP_012692883.1">
    <property type="nucleotide sequence ID" value="NC_012526.1"/>
</dbReference>
<dbReference type="STRING" id="546414.Deide_08840"/>
<evidence type="ECO:0000256" key="2">
    <source>
        <dbReference type="ARBA" id="ARBA00022741"/>
    </source>
</evidence>
<protein>
    <submittedName>
        <fullName evidence="5">Putative universal stress family protein UspA</fullName>
    </submittedName>
</protein>
<dbReference type="HOGENOM" id="CLU_049301_11_0_0"/>
<feature type="domain" description="UspA" evidence="4">
    <location>
        <begin position="2"/>
        <end position="140"/>
    </location>
</feature>
<dbReference type="EMBL" id="CP001114">
    <property type="protein sequence ID" value="ACO45760.1"/>
    <property type="molecule type" value="Genomic_DNA"/>
</dbReference>
<dbReference type="CDD" id="cd00293">
    <property type="entry name" value="USP-like"/>
    <property type="match status" value="1"/>
</dbReference>
<keyword evidence="3" id="KW-0067">ATP-binding</keyword>
<evidence type="ECO:0000313" key="6">
    <source>
        <dbReference type="Proteomes" id="UP000002208"/>
    </source>
</evidence>
<evidence type="ECO:0000256" key="1">
    <source>
        <dbReference type="ARBA" id="ARBA00008791"/>
    </source>
</evidence>
<reference evidence="5 6" key="1">
    <citation type="journal article" date="2009" name="PLoS Genet.">
        <title>Alliance of proteomics and genomics to unravel the specificities of Sahara bacterium Deinococcus deserti.</title>
        <authorList>
            <person name="de Groot A."/>
            <person name="Dulermo R."/>
            <person name="Ortet P."/>
            <person name="Blanchard L."/>
            <person name="Guerin P."/>
            <person name="Fernandez B."/>
            <person name="Vacherie B."/>
            <person name="Dossat C."/>
            <person name="Jolivet E."/>
            <person name="Siguier P."/>
            <person name="Chandler M."/>
            <person name="Barakat M."/>
            <person name="Dedieu A."/>
            <person name="Barbe V."/>
            <person name="Heulin T."/>
            <person name="Sommer S."/>
            <person name="Achouak W."/>
            <person name="Armengaud J."/>
        </authorList>
    </citation>
    <scope>NUCLEOTIDE SEQUENCE [LARGE SCALE GENOMIC DNA]</scope>
    <source>
        <strain evidence="6">DSM 17065 / CIP 109153 / LMG 22923 / VCD115</strain>
    </source>
</reference>
<dbReference type="InterPro" id="IPR014729">
    <property type="entry name" value="Rossmann-like_a/b/a_fold"/>
</dbReference>
<dbReference type="PRINTS" id="PR01438">
    <property type="entry name" value="UNVRSLSTRESS"/>
</dbReference>
<accession>C1D1N6</accession>
<dbReference type="InterPro" id="IPR006016">
    <property type="entry name" value="UspA"/>
</dbReference>
<evidence type="ECO:0000259" key="4">
    <source>
        <dbReference type="Pfam" id="PF00582"/>
    </source>
</evidence>
<comment type="similarity">
    <text evidence="1">Belongs to the universal stress protein A family.</text>
</comment>
<gene>
    <name evidence="5" type="ordered locus">Deide_08840</name>
</gene>
<dbReference type="InterPro" id="IPR006015">
    <property type="entry name" value="Universal_stress_UspA"/>
</dbReference>
<name>C1D1N6_DEIDV</name>
<keyword evidence="2" id="KW-0547">Nucleotide-binding</keyword>
<dbReference type="PANTHER" id="PTHR46268:SF27">
    <property type="entry name" value="UNIVERSAL STRESS PROTEIN RV2623"/>
    <property type="match status" value="1"/>
</dbReference>
<dbReference type="GO" id="GO:0005524">
    <property type="term" value="F:ATP binding"/>
    <property type="evidence" value="ECO:0007669"/>
    <property type="project" value="UniProtKB-KW"/>
</dbReference>
<proteinExistence type="inferred from homology"/>
<organism evidence="5 6">
    <name type="scientific">Deinococcus deserti (strain DSM 17065 / CIP 109153 / LMG 22923 / VCD115)</name>
    <dbReference type="NCBI Taxonomy" id="546414"/>
    <lineage>
        <taxon>Bacteria</taxon>
        <taxon>Thermotogati</taxon>
        <taxon>Deinococcota</taxon>
        <taxon>Deinococci</taxon>
        <taxon>Deinococcales</taxon>
        <taxon>Deinococcaceae</taxon>
        <taxon>Deinococcus</taxon>
    </lineage>
</organism>
<dbReference type="Gene3D" id="3.40.50.620">
    <property type="entry name" value="HUPs"/>
    <property type="match status" value="1"/>
</dbReference>
<evidence type="ECO:0000313" key="5">
    <source>
        <dbReference type="EMBL" id="ACO45760.1"/>
    </source>
</evidence>
<dbReference type="PANTHER" id="PTHR46268">
    <property type="entry name" value="STRESS RESPONSE PROTEIN NHAX"/>
    <property type="match status" value="1"/>
</dbReference>
<dbReference type="KEGG" id="ddr:Deide_08840"/>
<dbReference type="Proteomes" id="UP000002208">
    <property type="component" value="Chromosome"/>
</dbReference>
<dbReference type="PaxDb" id="546414-Deide_08840"/>
<evidence type="ECO:0000256" key="3">
    <source>
        <dbReference type="ARBA" id="ARBA00022840"/>
    </source>
</evidence>
<sequence length="164" mass="17017">MTKVIVTSDCSPLANEALGHACSLAQSLGAELQVVAIQSDPDPPLAGEFGYIPAMSPAECQAQEQALRRRLESCVPGAQVRVVPAGGRSIPRAILDVVQEEGANLLVMSTHGRSGLGRALMGSVAEAVAHQSPIPVMLVRAGQPVTQWSAGPTTGLSSFEPLRV</sequence>
<dbReference type="eggNOG" id="COG0589">
    <property type="taxonomic scope" value="Bacteria"/>
</dbReference>